<gene>
    <name evidence="5" type="ORF">EGW08_018404</name>
</gene>
<feature type="domain" description="F-box" evidence="4">
    <location>
        <begin position="38"/>
        <end position="84"/>
    </location>
</feature>
<dbReference type="UniPathway" id="UPA00143"/>
<proteinExistence type="inferred from homology"/>
<dbReference type="Gene3D" id="1.20.1280.50">
    <property type="match status" value="1"/>
</dbReference>
<dbReference type="PROSITE" id="PS50181">
    <property type="entry name" value="FBOX"/>
    <property type="match status" value="1"/>
</dbReference>
<comment type="pathway">
    <text evidence="1">Protein modification; protein ubiquitination.</text>
</comment>
<evidence type="ECO:0000256" key="1">
    <source>
        <dbReference type="ARBA" id="ARBA00004906"/>
    </source>
</evidence>
<comment type="similarity">
    <text evidence="2">Belongs to the FBXO31 family.</text>
</comment>
<reference evidence="5 6" key="1">
    <citation type="submission" date="2019-01" db="EMBL/GenBank/DDBJ databases">
        <title>A draft genome assembly of the solar-powered sea slug Elysia chlorotica.</title>
        <authorList>
            <person name="Cai H."/>
            <person name="Li Q."/>
            <person name="Fang X."/>
            <person name="Li J."/>
            <person name="Curtis N.E."/>
            <person name="Altenburger A."/>
            <person name="Shibata T."/>
            <person name="Feng M."/>
            <person name="Maeda T."/>
            <person name="Schwartz J.A."/>
            <person name="Shigenobu S."/>
            <person name="Lundholm N."/>
            <person name="Nishiyama T."/>
            <person name="Yang H."/>
            <person name="Hasebe M."/>
            <person name="Li S."/>
            <person name="Pierce S.K."/>
            <person name="Wang J."/>
        </authorList>
    </citation>
    <scope>NUCLEOTIDE SEQUENCE [LARGE SCALE GENOMIC DNA]</scope>
    <source>
        <strain evidence="5">EC2010</strain>
        <tissue evidence="5">Whole organism of an adult</tissue>
    </source>
</reference>
<dbReference type="InterPro" id="IPR036047">
    <property type="entry name" value="F-box-like_dom_sf"/>
</dbReference>
<comment type="caution">
    <text evidence="5">The sequence shown here is derived from an EMBL/GenBank/DDBJ whole genome shotgun (WGS) entry which is preliminary data.</text>
</comment>
<dbReference type="STRING" id="188477.A0A3S0ZFQ0"/>
<sequence length="438" mass="50116">MQRCRHRSRSRSRDYSSGNFQKSKKYLRTLFLLSLKAKMHFLDLPVEMLMYIASFLPTSSIGSLAQTCQHLLDVTNIDAIWQQLCYRDYLVDSNDGWNLSFKEIYQKVLQRCGFLGWKRLALMPYGGLVYVAWGKGEIRVFRYRPGESTEDALQYRLIYSIQWNSESADLEVFCQQCEERAEPALLQGCQSMTGPKYPVIWCATEDCHKKHLPFMRNQGSSQKEFKQGFEDHPDAFDRTFYEGYNCPMLPFPRWGEGDQARSPVQLGLYAGNYGSHGVEILHLSFSEVNPTHLVGLKITGDSNVPAGYPSLTVFLDKPVVLTLADQESVFDILADDEAREPEAYVELLAPRQGAEGPDLRQPFAVPMDCFDRGAQYPSTCMGRYLGIGRIAATYYRRPAQCRCHFIKFSDTKFAVLWLDLRSFSVFHKAKGLQADFKS</sequence>
<evidence type="ECO:0000256" key="3">
    <source>
        <dbReference type="ARBA" id="ARBA00022786"/>
    </source>
</evidence>
<accession>A0A3S0ZFQ0</accession>
<dbReference type="PANTHER" id="PTHR10706:SF130">
    <property type="entry name" value="F-BOX ONLY PROTEIN 31"/>
    <property type="match status" value="1"/>
</dbReference>
<keyword evidence="6" id="KW-1185">Reference proteome</keyword>
<evidence type="ECO:0000256" key="2">
    <source>
        <dbReference type="ARBA" id="ARBA00010611"/>
    </source>
</evidence>
<dbReference type="InterPro" id="IPR001810">
    <property type="entry name" value="F-box_dom"/>
</dbReference>
<dbReference type="InterPro" id="IPR045048">
    <property type="entry name" value="FBXO31/39"/>
</dbReference>
<evidence type="ECO:0000313" key="6">
    <source>
        <dbReference type="Proteomes" id="UP000271974"/>
    </source>
</evidence>
<dbReference type="GO" id="GO:0016567">
    <property type="term" value="P:protein ubiquitination"/>
    <property type="evidence" value="ECO:0007669"/>
    <property type="project" value="UniProtKB-UniPathway"/>
</dbReference>
<dbReference type="Pfam" id="PF12937">
    <property type="entry name" value="F-box-like"/>
    <property type="match status" value="1"/>
</dbReference>
<dbReference type="OrthoDB" id="722566at2759"/>
<keyword evidence="3" id="KW-0833">Ubl conjugation pathway</keyword>
<evidence type="ECO:0000259" key="4">
    <source>
        <dbReference type="PROSITE" id="PS50181"/>
    </source>
</evidence>
<organism evidence="5 6">
    <name type="scientific">Elysia chlorotica</name>
    <name type="common">Eastern emerald elysia</name>
    <name type="synonym">Sea slug</name>
    <dbReference type="NCBI Taxonomy" id="188477"/>
    <lineage>
        <taxon>Eukaryota</taxon>
        <taxon>Metazoa</taxon>
        <taxon>Spiralia</taxon>
        <taxon>Lophotrochozoa</taxon>
        <taxon>Mollusca</taxon>
        <taxon>Gastropoda</taxon>
        <taxon>Heterobranchia</taxon>
        <taxon>Euthyneura</taxon>
        <taxon>Panpulmonata</taxon>
        <taxon>Sacoglossa</taxon>
        <taxon>Placobranchoidea</taxon>
        <taxon>Plakobranchidae</taxon>
        <taxon>Elysia</taxon>
    </lineage>
</organism>
<dbReference type="CDD" id="cd22098">
    <property type="entry name" value="F-box_FBXO24"/>
    <property type="match status" value="1"/>
</dbReference>
<dbReference type="PANTHER" id="PTHR10706">
    <property type="entry name" value="F-BOX FAMILY PROTEIN"/>
    <property type="match status" value="1"/>
</dbReference>
<dbReference type="SUPFAM" id="SSF81383">
    <property type="entry name" value="F-box domain"/>
    <property type="match status" value="1"/>
</dbReference>
<dbReference type="Proteomes" id="UP000271974">
    <property type="component" value="Unassembled WGS sequence"/>
</dbReference>
<dbReference type="Pfam" id="PF12014">
    <property type="entry name" value="Cyclin_D1_bind"/>
    <property type="match status" value="1"/>
</dbReference>
<name>A0A3S0ZFQ0_ELYCH</name>
<dbReference type="EMBL" id="RQTK01000895">
    <property type="protein sequence ID" value="RUS73836.1"/>
    <property type="molecule type" value="Genomic_DNA"/>
</dbReference>
<protein>
    <recommendedName>
        <fullName evidence="4">F-box domain-containing protein</fullName>
    </recommendedName>
</protein>
<evidence type="ECO:0000313" key="5">
    <source>
        <dbReference type="EMBL" id="RUS73836.1"/>
    </source>
</evidence>
<dbReference type="AlphaFoldDB" id="A0A3S0ZFQ0"/>